<dbReference type="Gene3D" id="3.90.550.10">
    <property type="entry name" value="Spore Coat Polysaccharide Biosynthesis Protein SpsA, Chain A"/>
    <property type="match status" value="1"/>
</dbReference>
<dbReference type="GO" id="GO:0016740">
    <property type="term" value="F:transferase activity"/>
    <property type="evidence" value="ECO:0007669"/>
    <property type="project" value="UniProtKB-KW"/>
</dbReference>
<organism evidence="1 2">
    <name type="scientific">Erythrobacter sanguineus</name>
    <dbReference type="NCBI Taxonomy" id="198312"/>
    <lineage>
        <taxon>Bacteria</taxon>
        <taxon>Pseudomonadati</taxon>
        <taxon>Pseudomonadota</taxon>
        <taxon>Alphaproteobacteria</taxon>
        <taxon>Sphingomonadales</taxon>
        <taxon>Erythrobacteraceae</taxon>
        <taxon>Erythrobacter/Porphyrobacter group</taxon>
        <taxon>Erythrobacter</taxon>
    </lineage>
</organism>
<evidence type="ECO:0000313" key="1">
    <source>
        <dbReference type="EMBL" id="SHN64920.1"/>
    </source>
</evidence>
<keyword evidence="2" id="KW-1185">Reference proteome</keyword>
<dbReference type="CDD" id="cd04186">
    <property type="entry name" value="GT_2_like_c"/>
    <property type="match status" value="1"/>
</dbReference>
<dbReference type="Proteomes" id="UP000184391">
    <property type="component" value="Unassembled WGS sequence"/>
</dbReference>
<keyword evidence="1" id="KW-0808">Transferase</keyword>
<evidence type="ECO:0000313" key="2">
    <source>
        <dbReference type="Proteomes" id="UP000184391"/>
    </source>
</evidence>
<dbReference type="InterPro" id="IPR029044">
    <property type="entry name" value="Nucleotide-diphossugar_trans"/>
</dbReference>
<dbReference type="PANTHER" id="PTHR43179:SF7">
    <property type="entry name" value="RHAMNOSYLTRANSFERASE WBBL"/>
    <property type="match status" value="1"/>
</dbReference>
<proteinExistence type="predicted"/>
<protein>
    <submittedName>
        <fullName evidence="1">Glycosyltransferase, GT2 family</fullName>
    </submittedName>
</protein>
<sequence length="508" mass="55214">MAGKRLRARLGLAPLLGRAAHAYSLWQVRYEPLTARPEPPNPPRIIALVGDGTGIAATLASLAAERFEAQVVAEGFEIGSLADQRGAWLMPLASGDVLASGAGAWYRAAAKAAQAATQVIYADDDLKGPDRERHLPHLKPDWNSELFRHFDFLTGASIVRASSAPASNFASQGWAARLVTDALHAANRADEAALHIPAILHHRRIRPAPCVPLAPVQPTTTDHTLPRVSILIPTHNRHDLLGICLDGLSRTIYPHRLDIIVIDNRSDDPATLDFLRAIEPAFANVTRDDGPFNFAAINNRAVHAAQGELLCFLNNDVELTDPYWLIAMARQAVRADVGAVGAQLLYPDGRIQHAGVVVGIGGAAAHAHRLIDPQEEGYFYRHALPQFTSAVTAACMVVERAKFVAVGGFDAERFAVSFNDVDLCLRLAARGWRSLYEPRARAVHHESASRGLDRDPRGAARQAREVMALEKRWGTKLALFAPTGDSSSPDPFHHPALSRLSEQFVLDL</sequence>
<dbReference type="AlphaFoldDB" id="A0A1M7T2C5"/>
<dbReference type="SUPFAM" id="SSF53448">
    <property type="entry name" value="Nucleotide-diphospho-sugar transferases"/>
    <property type="match status" value="1"/>
</dbReference>
<dbReference type="EMBL" id="FRDF01000019">
    <property type="protein sequence ID" value="SHN64920.1"/>
    <property type="molecule type" value="Genomic_DNA"/>
</dbReference>
<dbReference type="STRING" id="198312.SAMN02745193_02802"/>
<name>A0A1M7T2C5_9SPHN</name>
<accession>A0A1M7T2C5</accession>
<dbReference type="Pfam" id="PF13641">
    <property type="entry name" value="Glyco_tranf_2_3"/>
    <property type="match status" value="1"/>
</dbReference>
<dbReference type="PANTHER" id="PTHR43179">
    <property type="entry name" value="RHAMNOSYLTRANSFERASE WBBL"/>
    <property type="match status" value="1"/>
</dbReference>
<reference evidence="2" key="1">
    <citation type="submission" date="2016-12" db="EMBL/GenBank/DDBJ databases">
        <authorList>
            <person name="Varghese N."/>
            <person name="Submissions S."/>
        </authorList>
    </citation>
    <scope>NUCLEOTIDE SEQUENCE [LARGE SCALE GENOMIC DNA]</scope>
    <source>
        <strain evidence="2">DSM 11032</strain>
    </source>
</reference>
<gene>
    <name evidence="1" type="ORF">SAMN02745193_02802</name>
</gene>